<proteinExistence type="predicted"/>
<evidence type="ECO:0000313" key="4">
    <source>
        <dbReference type="EMBL" id="CDW77285.1"/>
    </source>
</evidence>
<keyword evidence="5" id="KW-1185">Reference proteome</keyword>
<dbReference type="PANTHER" id="PTHR44157:SF1">
    <property type="entry name" value="DNAJ HOMOLOG SUBFAMILY C MEMBER 11"/>
    <property type="match status" value="1"/>
</dbReference>
<dbReference type="InterPro" id="IPR018253">
    <property type="entry name" value="DnaJ_domain_CS"/>
</dbReference>
<dbReference type="GO" id="GO:0042407">
    <property type="term" value="P:cristae formation"/>
    <property type="evidence" value="ECO:0007669"/>
    <property type="project" value="TreeGrafter"/>
</dbReference>
<dbReference type="Gene3D" id="1.10.287.110">
    <property type="entry name" value="DnaJ domain"/>
    <property type="match status" value="1"/>
</dbReference>
<dbReference type="EMBL" id="CCKQ01006002">
    <property type="protein sequence ID" value="CDW77285.1"/>
    <property type="molecule type" value="Genomic_DNA"/>
</dbReference>
<keyword evidence="2" id="KW-0812">Transmembrane</keyword>
<dbReference type="Proteomes" id="UP000039865">
    <property type="component" value="Unassembled WGS sequence"/>
</dbReference>
<dbReference type="PROSITE" id="PS00636">
    <property type="entry name" value="DNAJ_1"/>
    <property type="match status" value="1"/>
</dbReference>
<gene>
    <name evidence="4" type="primary">Contig16377.g805</name>
    <name evidence="4" type="ORF">STYLEM_6245</name>
</gene>
<sequence length="582" mass="67123">MAQVPLEREVDFYGLLNISKTATNDQIQKKFRKLSLYTHPDKTIGRQSHEVFVQMQRAYSYLVNPTTRLIYDNYGTQGLKIFELFQDQFSELSDELRSQDIEDEQRQIIQGKILRKSKAIIRQHLKGQISNEYQKSFSIDLGVNLRSFSKNYYQFYYAGQLGRSLKLIRTNTFSTNVNFSLPLKKYNQVIDFSVQTQNDLKQGLGLCNYKVSHTYNYKPELYFKTEIGKNIINHNLFLKLKATITENGIMPSINLSSSQLAPYMCKPIKIQYTLLVDTSYNFGSQAFGIGLRKEEAGTNLAYSAHISLSKDDVNISPSLQYQLTKEFALSSSVSISYRGTLATSTGITFNVSDNKSGGVYFQSQHAQHGAILQSSTVVLVYNHYGYLFKVPIVTCNHQENKPGMIMSLGVFLAANVLFYIGFKYLKKSPSKQAKKDQVISYGRFYQKSENVNNYIRENQIFFNSSYNTEERTRGLIIIEAYYGLADHIYQIEAGTLIYHLPKDSQEFLRAQILPVTKQLQMQIQNSQLILESDFENLRGVFNPCVNLRSKTLLYLRYKYRDMENAVIYDFSRRELVIPRDLM</sequence>
<dbReference type="GO" id="GO:0005739">
    <property type="term" value="C:mitochondrion"/>
    <property type="evidence" value="ECO:0007669"/>
    <property type="project" value="GOC"/>
</dbReference>
<dbReference type="InterPro" id="IPR001623">
    <property type="entry name" value="DnaJ_domain"/>
</dbReference>
<feature type="transmembrane region" description="Helical" evidence="2">
    <location>
        <begin position="404"/>
        <end position="425"/>
    </location>
</feature>
<dbReference type="SUPFAM" id="SSF46565">
    <property type="entry name" value="Chaperone J-domain"/>
    <property type="match status" value="1"/>
</dbReference>
<organism evidence="4 5">
    <name type="scientific">Stylonychia lemnae</name>
    <name type="common">Ciliate</name>
    <dbReference type="NCBI Taxonomy" id="5949"/>
    <lineage>
        <taxon>Eukaryota</taxon>
        <taxon>Sar</taxon>
        <taxon>Alveolata</taxon>
        <taxon>Ciliophora</taxon>
        <taxon>Intramacronucleata</taxon>
        <taxon>Spirotrichea</taxon>
        <taxon>Stichotrichia</taxon>
        <taxon>Sporadotrichida</taxon>
        <taxon>Oxytrichidae</taxon>
        <taxon>Stylonychinae</taxon>
        <taxon>Stylonychia</taxon>
    </lineage>
</organism>
<dbReference type="Pfam" id="PF00226">
    <property type="entry name" value="DnaJ"/>
    <property type="match status" value="1"/>
</dbReference>
<accession>A0A078A4U2</accession>
<dbReference type="InterPro" id="IPR036869">
    <property type="entry name" value="J_dom_sf"/>
</dbReference>
<dbReference type="PROSITE" id="PS50076">
    <property type="entry name" value="DNAJ_2"/>
    <property type="match status" value="1"/>
</dbReference>
<dbReference type="InterPro" id="IPR024586">
    <property type="entry name" value="DnaJ-like_C11_C"/>
</dbReference>
<keyword evidence="2" id="KW-0472">Membrane</keyword>
<evidence type="ECO:0000256" key="1">
    <source>
        <dbReference type="ARBA" id="ARBA00023186"/>
    </source>
</evidence>
<dbReference type="Pfam" id="PF11875">
    <property type="entry name" value="DnaJ-like_C11_C"/>
    <property type="match status" value="1"/>
</dbReference>
<evidence type="ECO:0000256" key="2">
    <source>
        <dbReference type="SAM" id="Phobius"/>
    </source>
</evidence>
<dbReference type="CDD" id="cd06257">
    <property type="entry name" value="DnaJ"/>
    <property type="match status" value="1"/>
</dbReference>
<reference evidence="4 5" key="1">
    <citation type="submission" date="2014-06" db="EMBL/GenBank/DDBJ databases">
        <authorList>
            <person name="Swart Estienne"/>
        </authorList>
    </citation>
    <scope>NUCLEOTIDE SEQUENCE [LARGE SCALE GENOMIC DNA]</scope>
    <source>
        <strain evidence="4 5">130c</strain>
    </source>
</reference>
<name>A0A078A4U2_STYLE</name>
<dbReference type="InParanoid" id="A0A078A4U2"/>
<dbReference type="PRINTS" id="PR00625">
    <property type="entry name" value="JDOMAIN"/>
</dbReference>
<keyword evidence="2" id="KW-1133">Transmembrane helix</keyword>
<dbReference type="AlphaFoldDB" id="A0A078A4U2"/>
<evidence type="ECO:0000259" key="3">
    <source>
        <dbReference type="PROSITE" id="PS50076"/>
    </source>
</evidence>
<feature type="domain" description="J" evidence="3">
    <location>
        <begin position="11"/>
        <end position="75"/>
    </location>
</feature>
<dbReference type="OrthoDB" id="66964at2759"/>
<keyword evidence="1" id="KW-0143">Chaperone</keyword>
<dbReference type="InterPro" id="IPR052243">
    <property type="entry name" value="Mito_inner_membrane_organizer"/>
</dbReference>
<dbReference type="SMART" id="SM00271">
    <property type="entry name" value="DnaJ"/>
    <property type="match status" value="1"/>
</dbReference>
<evidence type="ECO:0000313" key="5">
    <source>
        <dbReference type="Proteomes" id="UP000039865"/>
    </source>
</evidence>
<dbReference type="PANTHER" id="PTHR44157">
    <property type="entry name" value="DNAJ HOMOLOG SUBFAMILY C MEMBER 11"/>
    <property type="match status" value="1"/>
</dbReference>
<protein>
    <recommendedName>
        <fullName evidence="3">J domain-containing protein</fullName>
    </recommendedName>
</protein>